<reference evidence="1 2" key="1">
    <citation type="submission" date="2020-09" db="EMBL/GenBank/DDBJ databases">
        <title>Methylomonas albis sp. nov. and Methylomonas fluvii sp. nov.: Two cold-adapted methanotrophs from the River Elbe and an amended description of Methylovulum psychrotolerans strain Eb1.</title>
        <authorList>
            <person name="Bussmann I.K."/>
            <person name="Klings K.-W."/>
            <person name="Warnstedt J."/>
            <person name="Hoppert M."/>
            <person name="Saborowski A."/>
            <person name="Horn F."/>
            <person name="Liebner S."/>
        </authorList>
    </citation>
    <scope>NUCLEOTIDE SEQUENCE [LARGE SCALE GENOMIC DNA]</scope>
    <source>
        <strain evidence="1 2">EbA</strain>
    </source>
</reference>
<comment type="caution">
    <text evidence="1">The sequence shown here is derived from an EMBL/GenBank/DDBJ whole genome shotgun (WGS) entry which is preliminary data.</text>
</comment>
<proteinExistence type="predicted"/>
<name>A0ABR9D7G7_9GAMM</name>
<gene>
    <name evidence="1" type="ORF">IE877_23135</name>
</gene>
<organism evidence="1 2">
    <name type="scientific">Methylomonas albis</name>
    <dbReference type="NCBI Taxonomy" id="1854563"/>
    <lineage>
        <taxon>Bacteria</taxon>
        <taxon>Pseudomonadati</taxon>
        <taxon>Pseudomonadota</taxon>
        <taxon>Gammaproteobacteria</taxon>
        <taxon>Methylococcales</taxon>
        <taxon>Methylococcaceae</taxon>
        <taxon>Methylomonas</taxon>
    </lineage>
</organism>
<evidence type="ECO:0000313" key="2">
    <source>
        <dbReference type="Proteomes" id="UP000652176"/>
    </source>
</evidence>
<dbReference type="EMBL" id="JACXSS010000001">
    <property type="protein sequence ID" value="MBD9358731.1"/>
    <property type="molecule type" value="Genomic_DNA"/>
</dbReference>
<protein>
    <submittedName>
        <fullName evidence="1">Uncharacterized protein</fullName>
    </submittedName>
</protein>
<sequence length="99" mass="10809">MQLRWQSLADFVPVAKLDFARHTLDVICDIDANSPDCDQSRPAVRDSGYLDNQGHFAFCSAATAFYAGAGNRELSNRIDVGFVVEAEIVGRMQGIVCSP</sequence>
<evidence type="ECO:0000313" key="1">
    <source>
        <dbReference type="EMBL" id="MBD9358731.1"/>
    </source>
</evidence>
<accession>A0ABR9D7G7</accession>
<keyword evidence="2" id="KW-1185">Reference proteome</keyword>
<dbReference type="Proteomes" id="UP000652176">
    <property type="component" value="Unassembled WGS sequence"/>
</dbReference>
<dbReference type="RefSeq" id="WP_192376932.1">
    <property type="nucleotide sequence ID" value="NZ_CAJHIV010000001.1"/>
</dbReference>